<evidence type="ECO:0000256" key="1">
    <source>
        <dbReference type="SAM" id="MobiDB-lite"/>
    </source>
</evidence>
<feature type="compositionally biased region" description="Low complexity" evidence="1">
    <location>
        <begin position="263"/>
        <end position="277"/>
    </location>
</feature>
<feature type="non-terminal residue" evidence="2">
    <location>
        <position position="1"/>
    </location>
</feature>
<dbReference type="GO" id="GO:1904115">
    <property type="term" value="C:axon cytoplasm"/>
    <property type="evidence" value="ECO:0007669"/>
    <property type="project" value="GOC"/>
</dbReference>
<feature type="compositionally biased region" description="Polar residues" evidence="1">
    <location>
        <begin position="449"/>
        <end position="464"/>
    </location>
</feature>
<dbReference type="PANTHER" id="PTHR22910">
    <property type="entry name" value="PROTEIN MGARP"/>
    <property type="match status" value="1"/>
</dbReference>
<organism evidence="2">
    <name type="scientific">Nothobranchius furzeri</name>
    <name type="common">Turquoise killifish</name>
    <dbReference type="NCBI Taxonomy" id="105023"/>
    <lineage>
        <taxon>Eukaryota</taxon>
        <taxon>Metazoa</taxon>
        <taxon>Chordata</taxon>
        <taxon>Craniata</taxon>
        <taxon>Vertebrata</taxon>
        <taxon>Euteleostomi</taxon>
        <taxon>Actinopterygii</taxon>
        <taxon>Neopterygii</taxon>
        <taxon>Teleostei</taxon>
        <taxon>Neoteleostei</taxon>
        <taxon>Acanthomorphata</taxon>
        <taxon>Ovalentaria</taxon>
        <taxon>Atherinomorphae</taxon>
        <taxon>Cyprinodontiformes</taxon>
        <taxon>Nothobranchiidae</taxon>
        <taxon>Nothobranchius</taxon>
    </lineage>
</organism>
<sequence>KRGVLNSWEGCWFQSASAAPNHSPPEPAGDTRTRSAAENRPEMFCRRVWQRAGPLAQRIFSPASRNSAPVRHMAFGVPGGSINMTYFVLCGGGLTAAVVYAYKTVNGDTERYEDRLANMDTQAKVKEAPDAAAPVEGPAAAAEEPSPAEVIIESVPAEPAADVSAGEAATEGVAADVVEAVVTDASAESAEEAAPAAVEEAAPEAVVEAAAAETPDLLTAVKTLSSSTAEIAAASVGEENLQKAVHQKEAEATISSQEESKASEPASKEAAAAVSMEKPAEVEEYGQNPDAEEVPEETPAPVALQIEEGSSPHEETSAEEAETSQEEAVSSTEITRQDALPSEEAEDVAVSPESSQEETPAGETLEETIVEVTQLAVASAGPDLDVLSPAEPEPLSLGGPVQEEEGCRSCHAAPSAGEEVAAPAARGEELLTEEEEDPKHKCEEESSLLEEQNTENTAVLMLQS</sequence>
<feature type="region of interest" description="Disordered" evidence="1">
    <location>
        <begin position="16"/>
        <end position="39"/>
    </location>
</feature>
<dbReference type="EMBL" id="HADY01013916">
    <property type="protein sequence ID" value="SBP52401.1"/>
    <property type="molecule type" value="Transcribed_RNA"/>
</dbReference>
<feature type="compositionally biased region" description="Basic and acidic residues" evidence="1">
    <location>
        <begin position="29"/>
        <end position="39"/>
    </location>
</feature>
<reference evidence="2" key="2">
    <citation type="submission" date="2016-06" db="EMBL/GenBank/DDBJ databases">
        <title>The genome of a short-lived fish provides insights into sex chromosome evolution and the genetic control of aging.</title>
        <authorList>
            <person name="Reichwald K."/>
            <person name="Felder M."/>
            <person name="Petzold A."/>
            <person name="Koch P."/>
            <person name="Groth M."/>
            <person name="Platzer M."/>
        </authorList>
    </citation>
    <scope>NUCLEOTIDE SEQUENCE</scope>
    <source>
        <tissue evidence="2">Brain</tissue>
    </source>
</reference>
<evidence type="ECO:0000313" key="2">
    <source>
        <dbReference type="EMBL" id="SBP52401.1"/>
    </source>
</evidence>
<accession>A0A1A8AD20</accession>
<name>A0A1A8AD20_NOTFU</name>
<dbReference type="AlphaFoldDB" id="A0A1A8AD20"/>
<proteinExistence type="predicted"/>
<reference evidence="2" key="1">
    <citation type="submission" date="2016-05" db="EMBL/GenBank/DDBJ databases">
        <authorList>
            <person name="Lavstsen T."/>
            <person name="Jespersen J.S."/>
        </authorList>
    </citation>
    <scope>NUCLEOTIDE SEQUENCE</scope>
    <source>
        <tissue evidence="2">Brain</tissue>
    </source>
</reference>
<dbReference type="InterPro" id="IPR026093">
    <property type="entry name" value="MGARP"/>
</dbReference>
<protein>
    <submittedName>
        <fullName evidence="2">RAB33B, member RAS oncogene family</fullName>
    </submittedName>
</protein>
<gene>
    <name evidence="2" type="primary">RAB33B</name>
</gene>
<dbReference type="GO" id="GO:0008089">
    <property type="term" value="P:anterograde axonal transport"/>
    <property type="evidence" value="ECO:0007669"/>
    <property type="project" value="InterPro"/>
</dbReference>
<dbReference type="PANTHER" id="PTHR22910:SF6">
    <property type="entry name" value="PROTEIN MGARP"/>
    <property type="match status" value="1"/>
</dbReference>
<feature type="region of interest" description="Disordered" evidence="1">
    <location>
        <begin position="381"/>
        <end position="464"/>
    </location>
</feature>
<feature type="region of interest" description="Disordered" evidence="1">
    <location>
        <begin position="239"/>
        <end position="366"/>
    </location>
</feature>
<dbReference type="GO" id="GO:0005739">
    <property type="term" value="C:mitochondrion"/>
    <property type="evidence" value="ECO:0007669"/>
    <property type="project" value="InterPro"/>
</dbReference>